<dbReference type="PANTHER" id="PTHR30143">
    <property type="entry name" value="ACID HYDRATASE"/>
    <property type="match status" value="1"/>
</dbReference>
<accession>I6UE80</accession>
<protein>
    <submittedName>
        <fullName evidence="1">2-hydroxypent-2,4-dienoate hydratase</fullName>
    </submittedName>
</protein>
<dbReference type="InterPro" id="IPR050772">
    <property type="entry name" value="Hydratase-Decarb/MhpD_sf"/>
</dbReference>
<gene>
    <name evidence="1" type="primary">ophE</name>
</gene>
<reference evidence="1" key="1">
    <citation type="submission" date="2012-04" db="EMBL/GenBank/DDBJ databases">
        <title>Application of the functional alkylcatechol dioxygenase gene as a biomonitoring marker in the detection of medium/long-chain alkylphenol degradation gene cluster from the long-chain alkylphenol-degrading bacterium strain OP5.</title>
        <authorList>
            <person name="Nguyen T.N."/>
            <person name="Huang S.-L."/>
        </authorList>
    </citation>
    <scope>NUCLEOTIDE SEQUENCE</scope>
    <source>
        <strain evidence="1">OP5</strain>
    </source>
</reference>
<dbReference type="SUPFAM" id="SSF56529">
    <property type="entry name" value="FAH"/>
    <property type="match status" value="1"/>
</dbReference>
<sequence>MNQQNIEHYSTKLIKAFVFPFRVIPPLLNLEPKIPNEGMSIPHSREPVSLARCLAPRETIIGNNNGATSKRGKKYMGGHHPDFGKRAPRMVSAQGDTIDLAQMGQDKAEAKLAFVLKHDLKGPGIHAIPVMRDTENGVPCFEVVNSRFRDWQIKTQAPVADSASYGVLAQGTTQVDPRRLDITLAGTGMEQSDEPLSAGVGATEQGKLANAVACQANTLGELGITFKAGEVILTGSQSELEQVAEGEKLEKRVRKQRLGVKFYRRSAV</sequence>
<evidence type="ECO:0000313" key="1">
    <source>
        <dbReference type="EMBL" id="AFM93935.1"/>
    </source>
</evidence>
<organism evidence="1">
    <name type="scientific">Acinetobacter sp. OP5</name>
    <dbReference type="NCBI Taxonomy" id="1203253"/>
    <lineage>
        <taxon>Bacteria</taxon>
        <taxon>Pseudomonadati</taxon>
        <taxon>Pseudomonadota</taxon>
        <taxon>Gammaproteobacteria</taxon>
        <taxon>Moraxellales</taxon>
        <taxon>Moraxellaceae</taxon>
        <taxon>Acinetobacter</taxon>
    </lineage>
</organism>
<dbReference type="EMBL" id="JQ914151">
    <property type="protein sequence ID" value="AFM93935.1"/>
    <property type="molecule type" value="Genomic_DNA"/>
</dbReference>
<dbReference type="GO" id="GO:0005737">
    <property type="term" value="C:cytoplasm"/>
    <property type="evidence" value="ECO:0007669"/>
    <property type="project" value="TreeGrafter"/>
</dbReference>
<dbReference type="PANTHER" id="PTHR30143:SF0">
    <property type="entry name" value="2-KETO-4-PENTENOATE HYDRATASE"/>
    <property type="match status" value="1"/>
</dbReference>
<name>I6UE80_9GAMM</name>
<dbReference type="GO" id="GO:0008684">
    <property type="term" value="F:2-oxopent-4-enoate hydratase activity"/>
    <property type="evidence" value="ECO:0007669"/>
    <property type="project" value="TreeGrafter"/>
</dbReference>
<dbReference type="Gene3D" id="3.90.850.10">
    <property type="entry name" value="Fumarylacetoacetase-like, C-terminal domain"/>
    <property type="match status" value="1"/>
</dbReference>
<dbReference type="InterPro" id="IPR036663">
    <property type="entry name" value="Fumarylacetoacetase_C_sf"/>
</dbReference>
<dbReference type="AlphaFoldDB" id="I6UE80"/>
<proteinExistence type="predicted"/>
<reference evidence="1" key="2">
    <citation type="journal article" date="2013" name="Bioresour. Technol.">
        <title>Catabolism of 4-alkylphenols by Acinetobacter sp. OP5: genetic organization of the oph gene cluster and characterization of alkylcatechol 2, 3-dioxygenase.</title>
        <authorList>
            <person name="Tuan N.N."/>
            <person name="Lin Y.W."/>
            <person name="Huang S.L."/>
        </authorList>
    </citation>
    <scope>NUCLEOTIDE SEQUENCE</scope>
    <source>
        <strain evidence="1">OP5</strain>
    </source>
</reference>